<keyword evidence="1" id="KW-0229">DNA integration</keyword>
<evidence type="ECO:0000256" key="3">
    <source>
        <dbReference type="ARBA" id="ARBA00023172"/>
    </source>
</evidence>
<evidence type="ECO:0000259" key="7">
    <source>
        <dbReference type="PROSITE" id="PS51900"/>
    </source>
</evidence>
<gene>
    <name evidence="8" type="ORF">SAMN06269185_2892</name>
</gene>
<protein>
    <submittedName>
        <fullName evidence="8">Site-specific recombinase XerD</fullName>
    </submittedName>
</protein>
<evidence type="ECO:0000313" key="9">
    <source>
        <dbReference type="Proteomes" id="UP000219453"/>
    </source>
</evidence>
<keyword evidence="3" id="KW-0233">DNA recombination</keyword>
<dbReference type="Gene3D" id="1.10.443.10">
    <property type="entry name" value="Intergrase catalytic core"/>
    <property type="match status" value="1"/>
</dbReference>
<dbReference type="Gene3D" id="1.10.150.130">
    <property type="match status" value="1"/>
</dbReference>
<dbReference type="GO" id="GO:0003677">
    <property type="term" value="F:DNA binding"/>
    <property type="evidence" value="ECO:0007669"/>
    <property type="project" value="UniProtKB-UniRule"/>
</dbReference>
<dbReference type="EMBL" id="OBEJ01000004">
    <property type="protein sequence ID" value="SNZ17100.1"/>
    <property type="molecule type" value="Genomic_DNA"/>
</dbReference>
<feature type="domain" description="Core-binding (CB)" evidence="7">
    <location>
        <begin position="17"/>
        <end position="118"/>
    </location>
</feature>
<keyword evidence="9" id="KW-1185">Reference proteome</keyword>
<dbReference type="SUPFAM" id="SSF56349">
    <property type="entry name" value="DNA breaking-rejoining enzymes"/>
    <property type="match status" value="1"/>
</dbReference>
<dbReference type="PROSITE" id="PS51900">
    <property type="entry name" value="CB"/>
    <property type="match status" value="1"/>
</dbReference>
<evidence type="ECO:0000256" key="5">
    <source>
        <dbReference type="SAM" id="MobiDB-lite"/>
    </source>
</evidence>
<evidence type="ECO:0000256" key="1">
    <source>
        <dbReference type="ARBA" id="ARBA00022908"/>
    </source>
</evidence>
<dbReference type="GO" id="GO:0006310">
    <property type="term" value="P:DNA recombination"/>
    <property type="evidence" value="ECO:0007669"/>
    <property type="project" value="UniProtKB-KW"/>
</dbReference>
<dbReference type="OrthoDB" id="194919at2157"/>
<name>A0A285P5U6_NATPI</name>
<proteinExistence type="predicted"/>
<dbReference type="PROSITE" id="PS51898">
    <property type="entry name" value="TYR_RECOMBINASE"/>
    <property type="match status" value="1"/>
</dbReference>
<dbReference type="GO" id="GO:0015074">
    <property type="term" value="P:DNA integration"/>
    <property type="evidence" value="ECO:0007669"/>
    <property type="project" value="UniProtKB-KW"/>
</dbReference>
<feature type="region of interest" description="Disordered" evidence="5">
    <location>
        <begin position="1"/>
        <end position="21"/>
    </location>
</feature>
<dbReference type="InterPro" id="IPR013762">
    <property type="entry name" value="Integrase-like_cat_sf"/>
</dbReference>
<dbReference type="RefSeq" id="WP_097009783.1">
    <property type="nucleotide sequence ID" value="NZ_OBEJ01000004.1"/>
</dbReference>
<dbReference type="Proteomes" id="UP000219453">
    <property type="component" value="Unassembled WGS sequence"/>
</dbReference>
<keyword evidence="2 4" id="KW-0238">DNA-binding</keyword>
<reference evidence="8 9" key="1">
    <citation type="submission" date="2017-09" db="EMBL/GenBank/DDBJ databases">
        <authorList>
            <person name="Ehlers B."/>
            <person name="Leendertz F.H."/>
        </authorList>
    </citation>
    <scope>NUCLEOTIDE SEQUENCE [LARGE SCALE GENOMIC DNA]</scope>
    <source>
        <strain evidence="8 9">DSM 27208</strain>
    </source>
</reference>
<evidence type="ECO:0000256" key="2">
    <source>
        <dbReference type="ARBA" id="ARBA00023125"/>
    </source>
</evidence>
<evidence type="ECO:0000259" key="6">
    <source>
        <dbReference type="PROSITE" id="PS51898"/>
    </source>
</evidence>
<evidence type="ECO:0000313" key="8">
    <source>
        <dbReference type="EMBL" id="SNZ17100.1"/>
    </source>
</evidence>
<dbReference type="PANTHER" id="PTHR30349:SF41">
    <property type="entry name" value="INTEGRASE_RECOMBINASE PROTEIN MJ0367-RELATED"/>
    <property type="match status" value="1"/>
</dbReference>
<dbReference type="InterPro" id="IPR010998">
    <property type="entry name" value="Integrase_recombinase_N"/>
</dbReference>
<dbReference type="InterPro" id="IPR002104">
    <property type="entry name" value="Integrase_catalytic"/>
</dbReference>
<feature type="domain" description="Tyr recombinase" evidence="6">
    <location>
        <begin position="146"/>
        <end position="393"/>
    </location>
</feature>
<accession>A0A285P5U6</accession>
<dbReference type="InterPro" id="IPR044068">
    <property type="entry name" value="CB"/>
</dbReference>
<evidence type="ECO:0000256" key="4">
    <source>
        <dbReference type="PROSITE-ProRule" id="PRU01248"/>
    </source>
</evidence>
<organism evidence="8 9">
    <name type="scientific">Natronoarchaeum philippinense</name>
    <dbReference type="NCBI Taxonomy" id="558529"/>
    <lineage>
        <taxon>Archaea</taxon>
        <taxon>Methanobacteriati</taxon>
        <taxon>Methanobacteriota</taxon>
        <taxon>Stenosarchaea group</taxon>
        <taxon>Halobacteria</taxon>
        <taxon>Halobacteriales</taxon>
        <taxon>Natronoarchaeaceae</taxon>
    </lineage>
</organism>
<dbReference type="PANTHER" id="PTHR30349">
    <property type="entry name" value="PHAGE INTEGRASE-RELATED"/>
    <property type="match status" value="1"/>
</dbReference>
<sequence length="399" mass="44745">MDPDTDGDTAGAHDEKTPLDAPLDEFLDAKAKTYDPKTGARSGAYATQLNRTLQKWIDWLDDRGVEYLEDLDSQTVGRWAQYLSRRVASHNADADSGLSRASAWTYYNHVSAYLTYCREWEFIAENPAQAAVVENAMPDRPSGGSKNQQFWSPTQRQTLLQYVDERAHNAIDERGSDAVTEVRDRALCYLLGYSGVRGAEVLSHPDTDWDGRNGAPWDALDLESATISIYGKSQEWEQAPLTDKPRPALERWHDILDPSTGEWPLFPTSHRPSLWSSLREQLEERGHNNTDELLDPYDDVMDAYRAYDCVPPALTTAGGRQLLKRLSESAGVDTSDDSKNYLTLHGARRGAGEMYYRKEGASAAQRALRHADPSTTSEMYSHIEASELSEIGSRVFDDE</sequence>
<dbReference type="InterPro" id="IPR011010">
    <property type="entry name" value="DNA_brk_join_enz"/>
</dbReference>
<dbReference type="InterPro" id="IPR050090">
    <property type="entry name" value="Tyrosine_recombinase_XerCD"/>
</dbReference>
<dbReference type="AlphaFoldDB" id="A0A285P5U6"/>